<sequence length="254" mass="27243">MTATIERGSATASVKPPADAPAKPARPRRRGGFLSSSNGKKAVMAVTGAVMVLFLVGHMAGNLKSFFGAESFNSYAAFLRTMGEPILPHRTLLTIVEIGLVVAVGLHMWSAISLARRARKARPVRYAARRKSRANGYAVHTMRYGGVVIVLFVVYHLLDLTFGVANPAGGGSTPYERLVEGFAPSRWWVTLFYVLAVVMVGLHLRHGLWSAFQTLGLAGRRSYRSLRAAATGLSALLVVGFLAVPVAVVLGVIK</sequence>
<dbReference type="NCBIfam" id="TIGR02046">
    <property type="entry name" value="sdhC_b558_fam"/>
    <property type="match status" value="1"/>
</dbReference>
<dbReference type="Pfam" id="PF01127">
    <property type="entry name" value="Sdh_cyt"/>
    <property type="match status" value="1"/>
</dbReference>
<dbReference type="EMBL" id="JBHMBS010000010">
    <property type="protein sequence ID" value="MFB9678165.1"/>
    <property type="molecule type" value="Genomic_DNA"/>
</dbReference>
<dbReference type="InterPro" id="IPR034804">
    <property type="entry name" value="SQR/QFR_C/D"/>
</dbReference>
<keyword evidence="11" id="KW-1185">Reference proteome</keyword>
<feature type="transmembrane region" description="Helical" evidence="9">
    <location>
        <begin position="226"/>
        <end position="253"/>
    </location>
</feature>
<keyword evidence="6" id="KW-0408">Iron</keyword>
<feature type="transmembrane region" description="Helical" evidence="9">
    <location>
        <begin position="42"/>
        <end position="61"/>
    </location>
</feature>
<evidence type="ECO:0000313" key="11">
    <source>
        <dbReference type="Proteomes" id="UP001589610"/>
    </source>
</evidence>
<evidence type="ECO:0000256" key="9">
    <source>
        <dbReference type="SAM" id="Phobius"/>
    </source>
</evidence>
<feature type="transmembrane region" description="Helical" evidence="9">
    <location>
        <begin position="187"/>
        <end position="205"/>
    </location>
</feature>
<keyword evidence="2" id="KW-0349">Heme</keyword>
<dbReference type="Proteomes" id="UP001589610">
    <property type="component" value="Unassembled WGS sequence"/>
</dbReference>
<dbReference type="RefSeq" id="WP_344749264.1">
    <property type="nucleotide sequence ID" value="NZ_BAAAWW010000188.1"/>
</dbReference>
<evidence type="ECO:0000256" key="8">
    <source>
        <dbReference type="SAM" id="MobiDB-lite"/>
    </source>
</evidence>
<keyword evidence="3 9" id="KW-0812">Transmembrane</keyword>
<evidence type="ECO:0000256" key="7">
    <source>
        <dbReference type="ARBA" id="ARBA00023136"/>
    </source>
</evidence>
<evidence type="ECO:0000256" key="5">
    <source>
        <dbReference type="ARBA" id="ARBA00022989"/>
    </source>
</evidence>
<reference evidence="10 11" key="1">
    <citation type="submission" date="2024-09" db="EMBL/GenBank/DDBJ databases">
        <authorList>
            <person name="Sun Q."/>
            <person name="Mori K."/>
        </authorList>
    </citation>
    <scope>NUCLEOTIDE SEQUENCE [LARGE SCALE GENOMIC DNA]</scope>
    <source>
        <strain evidence="10 11">JCM 3028</strain>
    </source>
</reference>
<protein>
    <submittedName>
        <fullName evidence="10">Succinate dehydrogenase cytochrome b subunit</fullName>
    </submittedName>
</protein>
<comment type="caution">
    <text evidence="10">The sequence shown here is derived from an EMBL/GenBank/DDBJ whole genome shotgun (WGS) entry which is preliminary data.</text>
</comment>
<organism evidence="10 11">
    <name type="scientific">Streptosporangium vulgare</name>
    <dbReference type="NCBI Taxonomy" id="46190"/>
    <lineage>
        <taxon>Bacteria</taxon>
        <taxon>Bacillati</taxon>
        <taxon>Actinomycetota</taxon>
        <taxon>Actinomycetes</taxon>
        <taxon>Streptosporangiales</taxon>
        <taxon>Streptosporangiaceae</taxon>
        <taxon>Streptosporangium</taxon>
    </lineage>
</organism>
<keyword evidence="4" id="KW-0479">Metal-binding</keyword>
<dbReference type="InterPro" id="IPR000701">
    <property type="entry name" value="SuccDH_FuR_B_TM-su"/>
</dbReference>
<dbReference type="SUPFAM" id="SSF81343">
    <property type="entry name" value="Fumarate reductase respiratory complex transmembrane subunits"/>
    <property type="match status" value="1"/>
</dbReference>
<dbReference type="InterPro" id="IPR011138">
    <property type="entry name" value="Cytochrome_b-558"/>
</dbReference>
<evidence type="ECO:0000313" key="10">
    <source>
        <dbReference type="EMBL" id="MFB9678165.1"/>
    </source>
</evidence>
<accession>A0ABV5TIC5</accession>
<evidence type="ECO:0000256" key="3">
    <source>
        <dbReference type="ARBA" id="ARBA00022692"/>
    </source>
</evidence>
<feature type="transmembrane region" description="Helical" evidence="9">
    <location>
        <begin position="92"/>
        <end position="115"/>
    </location>
</feature>
<feature type="transmembrane region" description="Helical" evidence="9">
    <location>
        <begin position="136"/>
        <end position="158"/>
    </location>
</feature>
<evidence type="ECO:0000256" key="1">
    <source>
        <dbReference type="ARBA" id="ARBA00004370"/>
    </source>
</evidence>
<name>A0ABV5TIC5_9ACTN</name>
<gene>
    <name evidence="10" type="ORF">ACFFRH_22005</name>
</gene>
<keyword evidence="7 9" id="KW-0472">Membrane</keyword>
<proteinExistence type="predicted"/>
<dbReference type="CDD" id="cd03498">
    <property type="entry name" value="SQR_TypeB_2_TM"/>
    <property type="match status" value="1"/>
</dbReference>
<dbReference type="Gene3D" id="1.20.1300.10">
    <property type="entry name" value="Fumarate reductase/succinate dehydrogenase, transmembrane subunit"/>
    <property type="match status" value="1"/>
</dbReference>
<evidence type="ECO:0000256" key="2">
    <source>
        <dbReference type="ARBA" id="ARBA00022617"/>
    </source>
</evidence>
<evidence type="ECO:0000256" key="6">
    <source>
        <dbReference type="ARBA" id="ARBA00023004"/>
    </source>
</evidence>
<keyword evidence="5 9" id="KW-1133">Transmembrane helix</keyword>
<evidence type="ECO:0000256" key="4">
    <source>
        <dbReference type="ARBA" id="ARBA00022723"/>
    </source>
</evidence>
<feature type="region of interest" description="Disordered" evidence="8">
    <location>
        <begin position="1"/>
        <end position="34"/>
    </location>
</feature>
<comment type="subcellular location">
    <subcellularLocation>
        <location evidence="1">Membrane</location>
    </subcellularLocation>
</comment>